<keyword evidence="6" id="KW-0503">Monooxygenase</keyword>
<dbReference type="GO" id="GO:0020037">
    <property type="term" value="F:heme binding"/>
    <property type="evidence" value="ECO:0007669"/>
    <property type="project" value="InterPro"/>
</dbReference>
<evidence type="ECO:0000313" key="8">
    <source>
        <dbReference type="Proteomes" id="UP001365542"/>
    </source>
</evidence>
<dbReference type="InterPro" id="IPR002401">
    <property type="entry name" value="Cyt_P450_E_grp-I"/>
</dbReference>
<evidence type="ECO:0000256" key="4">
    <source>
        <dbReference type="ARBA" id="ARBA00023004"/>
    </source>
</evidence>
<dbReference type="PANTHER" id="PTHR24305">
    <property type="entry name" value="CYTOCHROME P450"/>
    <property type="match status" value="1"/>
</dbReference>
<feature type="binding site" description="axial binding residue" evidence="5">
    <location>
        <position position="460"/>
    </location>
    <ligand>
        <name>heme</name>
        <dbReference type="ChEBI" id="CHEBI:30413"/>
    </ligand>
    <ligandPart>
        <name>Fe</name>
        <dbReference type="ChEBI" id="CHEBI:18248"/>
    </ligandPart>
</feature>
<keyword evidence="5 6" id="KW-0349">Heme</keyword>
<dbReference type="Gene3D" id="1.10.630.10">
    <property type="entry name" value="Cytochrome P450"/>
    <property type="match status" value="1"/>
</dbReference>
<dbReference type="Pfam" id="PF00067">
    <property type="entry name" value="p450"/>
    <property type="match status" value="1"/>
</dbReference>
<evidence type="ECO:0008006" key="9">
    <source>
        <dbReference type="Google" id="ProtNLM"/>
    </source>
</evidence>
<dbReference type="SUPFAM" id="SSF48264">
    <property type="entry name" value="Cytochrome P450"/>
    <property type="match status" value="1"/>
</dbReference>
<keyword evidence="6" id="KW-0560">Oxidoreductase</keyword>
<comment type="caution">
    <text evidence="7">The sequence shown here is derived from an EMBL/GenBank/DDBJ whole genome shotgun (WGS) entry which is preliminary data.</text>
</comment>
<dbReference type="GO" id="GO:0016705">
    <property type="term" value="F:oxidoreductase activity, acting on paired donors, with incorporation or reduction of molecular oxygen"/>
    <property type="evidence" value="ECO:0007669"/>
    <property type="project" value="InterPro"/>
</dbReference>
<dbReference type="InterPro" id="IPR017972">
    <property type="entry name" value="Cyt_P450_CS"/>
</dbReference>
<dbReference type="InterPro" id="IPR001128">
    <property type="entry name" value="Cyt_P450"/>
</dbReference>
<comment type="cofactor">
    <cofactor evidence="1 5">
        <name>heme</name>
        <dbReference type="ChEBI" id="CHEBI:30413"/>
    </cofactor>
</comment>
<dbReference type="AlphaFoldDB" id="A0AAV9XTF9"/>
<comment type="similarity">
    <text evidence="2 6">Belongs to the cytochrome P450 family.</text>
</comment>
<dbReference type="Proteomes" id="UP001365542">
    <property type="component" value="Unassembled WGS sequence"/>
</dbReference>
<gene>
    <name evidence="7" type="ORF">TWF694_001432</name>
</gene>
<dbReference type="InterPro" id="IPR036396">
    <property type="entry name" value="Cyt_P450_sf"/>
</dbReference>
<dbReference type="PROSITE" id="PS00086">
    <property type="entry name" value="CYTOCHROME_P450"/>
    <property type="match status" value="1"/>
</dbReference>
<organism evidence="7 8">
    <name type="scientific">Orbilia ellipsospora</name>
    <dbReference type="NCBI Taxonomy" id="2528407"/>
    <lineage>
        <taxon>Eukaryota</taxon>
        <taxon>Fungi</taxon>
        <taxon>Dikarya</taxon>
        <taxon>Ascomycota</taxon>
        <taxon>Pezizomycotina</taxon>
        <taxon>Orbiliomycetes</taxon>
        <taxon>Orbiliales</taxon>
        <taxon>Orbiliaceae</taxon>
        <taxon>Orbilia</taxon>
    </lineage>
</organism>
<dbReference type="EMBL" id="JAVHJO010000001">
    <property type="protein sequence ID" value="KAK6544746.1"/>
    <property type="molecule type" value="Genomic_DNA"/>
</dbReference>
<dbReference type="PANTHER" id="PTHR24305:SF166">
    <property type="entry name" value="CYTOCHROME P450 12A4, MITOCHONDRIAL-RELATED"/>
    <property type="match status" value="1"/>
</dbReference>
<sequence length="517" mass="59231">MIANFTSEVLPGSFSQYFSILVPSYFLIYLPTRFIYRLYFDALSGIPGPKPRLFSDLLTRVYNLATGRSGLLIFRLREWHDQYGPIVRLSSNEVHINDIDTYNQIFKVATNYPKTKFYYSSPSTKHSLLDLRDFHAVHLRRSALQPYFSKGSVRKLEGLIQTKIDQFLDRLSESKDVINISRGFRCLTCDVITTYSYEKCFEALSHPTFSPDWLVALEDLISTAQLTVALPGLTITMQWIFQNIIGRERAKKISPNVANAMEFEEHCRIAVLKQQERWNAGERNLVTIFEQLFQGDEKKGRKAATKDELAGEALLTVAAGMDTTGHTLTVATYNLVKYPEIQEKLLKELMTVMPHPKSEIKEEILDRLPFLQACLKESLRFSHGVSNPLARDVPPTGANILGYDLPPGTITMNSHYIYHTNSTVFPDPLRWNPGRWSGPDEKVKQMDNYFMPFSRGARICIGLNLAWAEMLLTLARLVRRFEITYSEDFADSNMEWVSMFVPVTKGMLTVNVKERKE</sequence>
<dbReference type="PRINTS" id="PR00385">
    <property type="entry name" value="P450"/>
</dbReference>
<dbReference type="PRINTS" id="PR00463">
    <property type="entry name" value="EP450I"/>
</dbReference>
<protein>
    <recommendedName>
        <fullName evidence="9">Cytochrome P450</fullName>
    </recommendedName>
</protein>
<evidence type="ECO:0000256" key="1">
    <source>
        <dbReference type="ARBA" id="ARBA00001971"/>
    </source>
</evidence>
<reference evidence="7 8" key="1">
    <citation type="submission" date="2019-10" db="EMBL/GenBank/DDBJ databases">
        <authorList>
            <person name="Palmer J.M."/>
        </authorList>
    </citation>
    <scope>NUCLEOTIDE SEQUENCE [LARGE SCALE GENOMIC DNA]</scope>
    <source>
        <strain evidence="7 8">TWF694</strain>
    </source>
</reference>
<evidence type="ECO:0000256" key="6">
    <source>
        <dbReference type="RuleBase" id="RU000461"/>
    </source>
</evidence>
<dbReference type="GO" id="GO:0005506">
    <property type="term" value="F:iron ion binding"/>
    <property type="evidence" value="ECO:0007669"/>
    <property type="project" value="InterPro"/>
</dbReference>
<proteinExistence type="inferred from homology"/>
<dbReference type="InterPro" id="IPR050121">
    <property type="entry name" value="Cytochrome_P450_monoxygenase"/>
</dbReference>
<name>A0AAV9XTF9_9PEZI</name>
<keyword evidence="4 5" id="KW-0408">Iron</keyword>
<evidence type="ECO:0000256" key="2">
    <source>
        <dbReference type="ARBA" id="ARBA00010617"/>
    </source>
</evidence>
<keyword evidence="8" id="KW-1185">Reference proteome</keyword>
<dbReference type="CDD" id="cd11062">
    <property type="entry name" value="CYP58-like"/>
    <property type="match status" value="1"/>
</dbReference>
<accession>A0AAV9XTF9</accession>
<evidence type="ECO:0000256" key="3">
    <source>
        <dbReference type="ARBA" id="ARBA00022723"/>
    </source>
</evidence>
<keyword evidence="3 5" id="KW-0479">Metal-binding</keyword>
<evidence type="ECO:0000256" key="5">
    <source>
        <dbReference type="PIRSR" id="PIRSR602401-1"/>
    </source>
</evidence>
<dbReference type="GO" id="GO:0004497">
    <property type="term" value="F:monooxygenase activity"/>
    <property type="evidence" value="ECO:0007669"/>
    <property type="project" value="UniProtKB-KW"/>
</dbReference>
<evidence type="ECO:0000313" key="7">
    <source>
        <dbReference type="EMBL" id="KAK6544746.1"/>
    </source>
</evidence>